<evidence type="ECO:0000313" key="1">
    <source>
        <dbReference type="EMBL" id="WJZ87436.1"/>
    </source>
</evidence>
<dbReference type="EMBL" id="CP126652">
    <property type="protein sequence ID" value="WJZ87436.1"/>
    <property type="molecule type" value="Genomic_DNA"/>
</dbReference>
<name>A0ABY9BXD0_VITVI</name>
<reference evidence="1 2" key="1">
    <citation type="journal article" date="2023" name="Hortic Res">
        <title>The complete reference genome for grapevine (Vitis vinifera L.) genetics and breeding.</title>
        <authorList>
            <person name="Shi X."/>
            <person name="Cao S."/>
            <person name="Wang X."/>
            <person name="Huang S."/>
            <person name="Wang Y."/>
            <person name="Liu Z."/>
            <person name="Liu W."/>
            <person name="Leng X."/>
            <person name="Peng Y."/>
            <person name="Wang N."/>
            <person name="Wang Y."/>
            <person name="Ma Z."/>
            <person name="Xu X."/>
            <person name="Zhang F."/>
            <person name="Xue H."/>
            <person name="Zhong H."/>
            <person name="Wang Y."/>
            <person name="Zhang K."/>
            <person name="Velt A."/>
            <person name="Avia K."/>
            <person name="Holtgrawe D."/>
            <person name="Grimplet J."/>
            <person name="Matus J.T."/>
            <person name="Ware D."/>
            <person name="Wu X."/>
            <person name="Wang H."/>
            <person name="Liu C."/>
            <person name="Fang Y."/>
            <person name="Rustenholz C."/>
            <person name="Cheng Z."/>
            <person name="Xiao H."/>
            <person name="Zhou Y."/>
        </authorList>
    </citation>
    <scope>NUCLEOTIDE SEQUENCE [LARGE SCALE GENOMIC DNA]</scope>
    <source>
        <strain evidence="2">cv. Pinot noir / PN40024</strain>
        <tissue evidence="1">Leaf</tissue>
    </source>
</reference>
<organism evidence="1 2">
    <name type="scientific">Vitis vinifera</name>
    <name type="common">Grape</name>
    <dbReference type="NCBI Taxonomy" id="29760"/>
    <lineage>
        <taxon>Eukaryota</taxon>
        <taxon>Viridiplantae</taxon>
        <taxon>Streptophyta</taxon>
        <taxon>Embryophyta</taxon>
        <taxon>Tracheophyta</taxon>
        <taxon>Spermatophyta</taxon>
        <taxon>Magnoliopsida</taxon>
        <taxon>eudicotyledons</taxon>
        <taxon>Gunneridae</taxon>
        <taxon>Pentapetalae</taxon>
        <taxon>rosids</taxon>
        <taxon>Vitales</taxon>
        <taxon>Vitaceae</taxon>
        <taxon>Viteae</taxon>
        <taxon>Vitis</taxon>
    </lineage>
</organism>
<keyword evidence="2" id="KW-1185">Reference proteome</keyword>
<sequence>MDELFFKLQRVLVKINNDPEWNFTTCIPFGTPYSAIDGVMPLYDYTALQTTRMIVARTRDLMQQLSHISQRLEIVEKVRAFVNQAVGEQQKLHTKLETALDLVAKAQNEAEDGVNSLQKAKQDNRAL</sequence>
<gene>
    <name evidence="1" type="ORF">VitviT2T_006815</name>
</gene>
<dbReference type="Proteomes" id="UP001227230">
    <property type="component" value="Chromosome 5"/>
</dbReference>
<accession>A0ABY9BXD0</accession>
<evidence type="ECO:0000313" key="2">
    <source>
        <dbReference type="Proteomes" id="UP001227230"/>
    </source>
</evidence>
<proteinExistence type="predicted"/>
<protein>
    <submittedName>
        <fullName evidence="1">Uncharacterized protein</fullName>
    </submittedName>
</protein>